<dbReference type="SUPFAM" id="SSF48452">
    <property type="entry name" value="TPR-like"/>
    <property type="match status" value="1"/>
</dbReference>
<comment type="caution">
    <text evidence="2">The sequence shown here is derived from an EMBL/GenBank/DDBJ whole genome shotgun (WGS) entry which is preliminary data.</text>
</comment>
<feature type="domain" description="EST1-like DNA-binding" evidence="1">
    <location>
        <begin position="7"/>
        <end position="361"/>
    </location>
</feature>
<dbReference type="InterPro" id="IPR011990">
    <property type="entry name" value="TPR-like_helical_dom_sf"/>
</dbReference>
<dbReference type="Gene3D" id="1.25.40.10">
    <property type="entry name" value="Tetratricopeptide repeat domain"/>
    <property type="match status" value="1"/>
</dbReference>
<dbReference type="InterPro" id="IPR054534">
    <property type="entry name" value="EST1-like_DNA_bind"/>
</dbReference>
<evidence type="ECO:0000259" key="1">
    <source>
        <dbReference type="Pfam" id="PF22695"/>
    </source>
</evidence>
<evidence type="ECO:0000313" key="2">
    <source>
        <dbReference type="EMBL" id="CAB3408588.1"/>
    </source>
</evidence>
<accession>A0A8S1FCD4</accession>
<organism evidence="2 3">
    <name type="scientific">Caenorhabditis bovis</name>
    <dbReference type="NCBI Taxonomy" id="2654633"/>
    <lineage>
        <taxon>Eukaryota</taxon>
        <taxon>Metazoa</taxon>
        <taxon>Ecdysozoa</taxon>
        <taxon>Nematoda</taxon>
        <taxon>Chromadorea</taxon>
        <taxon>Rhabditida</taxon>
        <taxon>Rhabditina</taxon>
        <taxon>Rhabditomorpha</taxon>
        <taxon>Rhabditoidea</taxon>
        <taxon>Rhabditidae</taxon>
        <taxon>Peloderinae</taxon>
        <taxon>Caenorhabditis</taxon>
    </lineage>
</organism>
<sequence length="550" mass="64107">MDVVKKFDRYCYELQILTKDEEPYSAKLSMMRRKLRKYLAEIAKLEGDYSDKFELFWKVAYYMPINMYLRGDDEIDSSTLLTIFCGEMTDFLAVSNQYSSRIHLYLGDLHRYMAKDQVQYQIAKIYYEKALELDSGMGRAYHMLGMMEECHISKIRLFLRSLTSMTPFNSEKSLNDSLENLQLENNEEFSSFVVRFVHWAVFEQKRRSEHRHIGVNLLKEFVEMILNQECEMLLKTQVPAIISCCIMATNHAKIAIGEEEYVHCFDVICDMFATLLNRDKNSMPWHYNVICVACEFVHSSSQNNNIINKFPRITKKKWDDLCDALCENFNGLNPEISDEILDDVRYLINGPSGEDPLALLSYWHRKLCIGTNAPFQKSNSKYIRVNGAVSPKKHFEKPVEAEKIEENVEDNTNWKPIYVLINYYSIIEKMSTIAQLWHLNDFIFAVSTDTLAKLDRSKNSGDSQVVRRALREIHERQKVGEMRVISAADEREACKKLIASAKEHDVKDHENFVARIVSDKEFSTNFDIAGVTSYTAAEFFKRCNQSYNLR</sequence>
<keyword evidence="3" id="KW-1185">Reference proteome</keyword>
<gene>
    <name evidence="2" type="ORF">CBOVIS_LOCUS10350</name>
</gene>
<dbReference type="EMBL" id="CADEPM010000007">
    <property type="protein sequence ID" value="CAB3408588.1"/>
    <property type="molecule type" value="Genomic_DNA"/>
</dbReference>
<dbReference type="OrthoDB" id="5858760at2759"/>
<proteinExistence type="predicted"/>
<name>A0A8S1FCD4_9PELO</name>
<dbReference type="Gene3D" id="1.25.40.760">
    <property type="match status" value="1"/>
</dbReference>
<dbReference type="AlphaFoldDB" id="A0A8S1FCD4"/>
<dbReference type="Proteomes" id="UP000494206">
    <property type="component" value="Unassembled WGS sequence"/>
</dbReference>
<evidence type="ECO:0000313" key="3">
    <source>
        <dbReference type="Proteomes" id="UP000494206"/>
    </source>
</evidence>
<protein>
    <recommendedName>
        <fullName evidence="1">EST1-like DNA-binding domain-containing protein</fullName>
    </recommendedName>
</protein>
<dbReference type="Pfam" id="PF22695">
    <property type="entry name" value="EST1-like_DNA_bind"/>
    <property type="match status" value="1"/>
</dbReference>
<reference evidence="2 3" key="1">
    <citation type="submission" date="2020-04" db="EMBL/GenBank/DDBJ databases">
        <authorList>
            <person name="Laetsch R D."/>
            <person name="Stevens L."/>
            <person name="Kumar S."/>
            <person name="Blaxter L. M."/>
        </authorList>
    </citation>
    <scope>NUCLEOTIDE SEQUENCE [LARGE SCALE GENOMIC DNA]</scope>
</reference>